<accession>A0ABP7KUU8</accession>
<evidence type="ECO:0000256" key="2">
    <source>
        <dbReference type="ARBA" id="ARBA00012438"/>
    </source>
</evidence>
<keyword evidence="6" id="KW-0418">Kinase</keyword>
<dbReference type="EC" id="2.7.13.3" evidence="2"/>
<gene>
    <name evidence="9" type="ORF">GCM10022276_03300</name>
</gene>
<dbReference type="Proteomes" id="UP001500827">
    <property type="component" value="Unassembled WGS sequence"/>
</dbReference>
<comment type="caution">
    <text evidence="9">The sequence shown here is derived from an EMBL/GenBank/DDBJ whole genome shotgun (WGS) entry which is preliminary data.</text>
</comment>
<dbReference type="InterPro" id="IPR036890">
    <property type="entry name" value="HATPase_C_sf"/>
</dbReference>
<dbReference type="Pfam" id="PF07536">
    <property type="entry name" value="HWE_HK"/>
    <property type="match status" value="1"/>
</dbReference>
<proteinExistence type="predicted"/>
<dbReference type="EMBL" id="BAABBM010000001">
    <property type="protein sequence ID" value="GAA3887591.1"/>
    <property type="molecule type" value="Genomic_DNA"/>
</dbReference>
<keyword evidence="10" id="KW-1185">Reference proteome</keyword>
<evidence type="ECO:0000259" key="8">
    <source>
        <dbReference type="SMART" id="SM00911"/>
    </source>
</evidence>
<dbReference type="PANTHER" id="PTHR41523:SF7">
    <property type="entry name" value="HISTIDINE KINASE"/>
    <property type="match status" value="1"/>
</dbReference>
<evidence type="ECO:0000313" key="10">
    <source>
        <dbReference type="Proteomes" id="UP001500827"/>
    </source>
</evidence>
<evidence type="ECO:0000256" key="1">
    <source>
        <dbReference type="ARBA" id="ARBA00000085"/>
    </source>
</evidence>
<keyword evidence="3" id="KW-0597">Phosphoprotein</keyword>
<sequence length="254" mass="27951">MIAGGMLTWYYILSPGGSWEIDGRDGYSLLGFFSIASVILATSQLYRLSEIKRQRVALKLALQEADHQRLFAREMSHRLKNAMAIVQSIASQTFTHGNPEVGKFEGRLSALANAHNLLNEHVKEPTASIAEVVRTAIAPFDDKTGRFEVSGEPLALPDQQVVSLSIALHELCTNAVKYGALSAPEGWVSIEWAPHNKQLLLEWEEHDGPAITAPLTKGFGSRLLARAAMRASLKFEEDGLRCTIALTSRRSLID</sequence>
<dbReference type="Gene3D" id="3.30.565.10">
    <property type="entry name" value="Histidine kinase-like ATPase, C-terminal domain"/>
    <property type="match status" value="1"/>
</dbReference>
<dbReference type="SUPFAM" id="SSF55874">
    <property type="entry name" value="ATPase domain of HSP90 chaperone/DNA topoisomerase II/histidine kinase"/>
    <property type="match status" value="1"/>
</dbReference>
<keyword evidence="5" id="KW-0547">Nucleotide-binding</keyword>
<evidence type="ECO:0000313" key="9">
    <source>
        <dbReference type="EMBL" id="GAA3887591.1"/>
    </source>
</evidence>
<dbReference type="PANTHER" id="PTHR41523">
    <property type="entry name" value="TWO-COMPONENT SYSTEM SENSOR PROTEIN"/>
    <property type="match status" value="1"/>
</dbReference>
<comment type="catalytic activity">
    <reaction evidence="1">
        <text>ATP + protein L-histidine = ADP + protein N-phospho-L-histidine.</text>
        <dbReference type="EC" id="2.7.13.3"/>
    </reaction>
</comment>
<evidence type="ECO:0000256" key="6">
    <source>
        <dbReference type="ARBA" id="ARBA00022777"/>
    </source>
</evidence>
<dbReference type="RefSeq" id="WP_344700454.1">
    <property type="nucleotide sequence ID" value="NZ_BAABBM010000001.1"/>
</dbReference>
<dbReference type="InterPro" id="IPR011102">
    <property type="entry name" value="Sig_transdc_His_kinase_HWE"/>
</dbReference>
<reference evidence="10" key="1">
    <citation type="journal article" date="2019" name="Int. J. Syst. Evol. Microbiol.">
        <title>The Global Catalogue of Microorganisms (GCM) 10K type strain sequencing project: providing services to taxonomists for standard genome sequencing and annotation.</title>
        <authorList>
            <consortium name="The Broad Institute Genomics Platform"/>
            <consortium name="The Broad Institute Genome Sequencing Center for Infectious Disease"/>
            <person name="Wu L."/>
            <person name="Ma J."/>
        </authorList>
    </citation>
    <scope>NUCLEOTIDE SEQUENCE [LARGE SCALE GENOMIC DNA]</scope>
    <source>
        <strain evidence="10">JCM 17543</strain>
    </source>
</reference>
<name>A0ABP7KUU8_9SPHN</name>
<feature type="domain" description="Signal transduction histidine kinase HWE region" evidence="8">
    <location>
        <begin position="74"/>
        <end position="153"/>
    </location>
</feature>
<keyword evidence="4" id="KW-0808">Transferase</keyword>
<evidence type="ECO:0000256" key="7">
    <source>
        <dbReference type="ARBA" id="ARBA00022840"/>
    </source>
</evidence>
<dbReference type="SMART" id="SM00911">
    <property type="entry name" value="HWE_HK"/>
    <property type="match status" value="1"/>
</dbReference>
<evidence type="ECO:0000256" key="4">
    <source>
        <dbReference type="ARBA" id="ARBA00022679"/>
    </source>
</evidence>
<evidence type="ECO:0000256" key="5">
    <source>
        <dbReference type="ARBA" id="ARBA00022741"/>
    </source>
</evidence>
<protein>
    <recommendedName>
        <fullName evidence="2">histidine kinase</fullName>
        <ecNumber evidence="2">2.7.13.3</ecNumber>
    </recommendedName>
</protein>
<keyword evidence="7" id="KW-0067">ATP-binding</keyword>
<evidence type="ECO:0000256" key="3">
    <source>
        <dbReference type="ARBA" id="ARBA00022553"/>
    </source>
</evidence>
<organism evidence="9 10">
    <name type="scientific">Sphingomonas limnosediminicola</name>
    <dbReference type="NCBI Taxonomy" id="940133"/>
    <lineage>
        <taxon>Bacteria</taxon>
        <taxon>Pseudomonadati</taxon>
        <taxon>Pseudomonadota</taxon>
        <taxon>Alphaproteobacteria</taxon>
        <taxon>Sphingomonadales</taxon>
        <taxon>Sphingomonadaceae</taxon>
        <taxon>Sphingomonas</taxon>
    </lineage>
</organism>